<keyword evidence="7" id="KW-1185">Reference proteome</keyword>
<sequence>MTNLDQPLGPAVAEESDFSPRKLRISAAIILGTLFGSTVLPMMAIGLLLLPMTGEFGWSRTQFSLGMTAMMLGGACSSWWLGWLVDRLGVRVMVIGGTVCVGLMTMALSLQNGALWQFITGFAVLGGLGSTAIGYQKVLSSLFTKHRGKALAIFGVESSLAGAVSIPLIQWLLVNHGWRGVFVGMGAIILATVPVSLLWLAEPDAPAPGPEAGADPQDIPGTPLAQALKTRQFWFITLAGVLAIIPAIGLSPHLVPYLIDRGVPMGSALGVVTAMSVAMAVGTLAGGWSLDHSRGAWIAAPFSLISTLALVGLLFLSGSGLGQMVMVASFVAMGFAAGAKRPMATYFQLRFFGLRAFGGISGAQAPFLAIGMGVAPPLVGLCFDRFGTYVPALWAMVGLMGLTVALYLVLGPYRYDRQLAPIARPD</sequence>
<evidence type="ECO:0000256" key="2">
    <source>
        <dbReference type="ARBA" id="ARBA00022989"/>
    </source>
</evidence>
<evidence type="ECO:0000256" key="3">
    <source>
        <dbReference type="ARBA" id="ARBA00023136"/>
    </source>
</evidence>
<keyword evidence="1 4" id="KW-0812">Transmembrane</keyword>
<dbReference type="PANTHER" id="PTHR11360:SF284">
    <property type="entry name" value="EG:103B4.3 PROTEIN-RELATED"/>
    <property type="match status" value="1"/>
</dbReference>
<feature type="transmembrane region" description="Helical" evidence="4">
    <location>
        <begin position="62"/>
        <end position="81"/>
    </location>
</feature>
<name>A0ABW9XFX4_9SPHN</name>
<comment type="caution">
    <text evidence="6">The sequence shown here is derived from an EMBL/GenBank/DDBJ whole genome shotgun (WGS) entry which is preliminary data.</text>
</comment>
<feature type="transmembrane region" description="Helical" evidence="4">
    <location>
        <begin position="295"/>
        <end position="315"/>
    </location>
</feature>
<evidence type="ECO:0000313" key="6">
    <source>
        <dbReference type="EMBL" id="NBC37453.1"/>
    </source>
</evidence>
<proteinExistence type="predicted"/>
<keyword evidence="2 4" id="KW-1133">Transmembrane helix</keyword>
<dbReference type="SUPFAM" id="SSF103473">
    <property type="entry name" value="MFS general substrate transporter"/>
    <property type="match status" value="1"/>
</dbReference>
<gene>
    <name evidence="6" type="ORF">GTZ99_12930</name>
</gene>
<dbReference type="PANTHER" id="PTHR11360">
    <property type="entry name" value="MONOCARBOXYLATE TRANSPORTER"/>
    <property type="match status" value="1"/>
</dbReference>
<dbReference type="Gene3D" id="1.20.1250.20">
    <property type="entry name" value="MFS general substrate transporter like domains"/>
    <property type="match status" value="1"/>
</dbReference>
<feature type="transmembrane region" description="Helical" evidence="4">
    <location>
        <begin position="392"/>
        <end position="410"/>
    </location>
</feature>
<evidence type="ECO:0000259" key="5">
    <source>
        <dbReference type="PROSITE" id="PS50850"/>
    </source>
</evidence>
<evidence type="ECO:0000256" key="1">
    <source>
        <dbReference type="ARBA" id="ARBA00022692"/>
    </source>
</evidence>
<dbReference type="EMBL" id="JAAAPO010000005">
    <property type="protein sequence ID" value="NBC37453.1"/>
    <property type="molecule type" value="Genomic_DNA"/>
</dbReference>
<feature type="transmembrane region" description="Helical" evidence="4">
    <location>
        <begin position="88"/>
        <end position="108"/>
    </location>
</feature>
<reference evidence="7" key="1">
    <citation type="submission" date="2020-01" db="EMBL/GenBank/DDBJ databases">
        <title>Sphingomonas sp. strain CSW-10.</title>
        <authorList>
            <person name="Chen W.-M."/>
        </authorList>
    </citation>
    <scope>NUCLEOTIDE SEQUENCE [LARGE SCALE GENOMIC DNA]</scope>
    <source>
        <strain evidence="7">FSY-8</strain>
    </source>
</reference>
<dbReference type="InterPro" id="IPR011701">
    <property type="entry name" value="MFS"/>
</dbReference>
<feature type="domain" description="Major facilitator superfamily (MFS) profile" evidence="5">
    <location>
        <begin position="25"/>
        <end position="415"/>
    </location>
</feature>
<dbReference type="InterPro" id="IPR050327">
    <property type="entry name" value="Proton-linked_MCT"/>
</dbReference>
<dbReference type="RefSeq" id="WP_161719533.1">
    <property type="nucleotide sequence ID" value="NZ_JAAAPO010000005.1"/>
</dbReference>
<evidence type="ECO:0000313" key="7">
    <source>
        <dbReference type="Proteomes" id="UP000753724"/>
    </source>
</evidence>
<protein>
    <submittedName>
        <fullName evidence="6">MFS transporter</fullName>
    </submittedName>
</protein>
<dbReference type="Proteomes" id="UP000753724">
    <property type="component" value="Unassembled WGS sequence"/>
</dbReference>
<feature type="transmembrane region" description="Helical" evidence="4">
    <location>
        <begin position="233"/>
        <end position="255"/>
    </location>
</feature>
<feature type="transmembrane region" description="Helical" evidence="4">
    <location>
        <begin position="28"/>
        <end position="50"/>
    </location>
</feature>
<feature type="transmembrane region" description="Helical" evidence="4">
    <location>
        <begin position="150"/>
        <end position="174"/>
    </location>
</feature>
<accession>A0ABW9XFX4</accession>
<feature type="transmembrane region" description="Helical" evidence="4">
    <location>
        <begin position="267"/>
        <end position="288"/>
    </location>
</feature>
<dbReference type="PROSITE" id="PS50850">
    <property type="entry name" value="MFS"/>
    <property type="match status" value="1"/>
</dbReference>
<feature type="transmembrane region" description="Helical" evidence="4">
    <location>
        <begin position="114"/>
        <end position="138"/>
    </location>
</feature>
<evidence type="ECO:0000256" key="4">
    <source>
        <dbReference type="SAM" id="Phobius"/>
    </source>
</evidence>
<feature type="transmembrane region" description="Helical" evidence="4">
    <location>
        <begin position="180"/>
        <end position="201"/>
    </location>
</feature>
<keyword evidence="3 4" id="KW-0472">Membrane</keyword>
<dbReference type="InterPro" id="IPR036259">
    <property type="entry name" value="MFS_trans_sf"/>
</dbReference>
<dbReference type="InterPro" id="IPR020846">
    <property type="entry name" value="MFS_dom"/>
</dbReference>
<organism evidence="6 7">
    <name type="scientific">Novosphingobium ovatum</name>
    <dbReference type="NCBI Taxonomy" id="1908523"/>
    <lineage>
        <taxon>Bacteria</taxon>
        <taxon>Pseudomonadati</taxon>
        <taxon>Pseudomonadota</taxon>
        <taxon>Alphaproteobacteria</taxon>
        <taxon>Sphingomonadales</taxon>
        <taxon>Sphingomonadaceae</taxon>
        <taxon>Novosphingobium</taxon>
    </lineage>
</organism>
<feature type="transmembrane region" description="Helical" evidence="4">
    <location>
        <begin position="351"/>
        <end position="372"/>
    </location>
</feature>
<dbReference type="Pfam" id="PF07690">
    <property type="entry name" value="MFS_1"/>
    <property type="match status" value="1"/>
</dbReference>